<proteinExistence type="predicted"/>
<dbReference type="Proteomes" id="UP000578112">
    <property type="component" value="Unassembled WGS sequence"/>
</dbReference>
<comment type="caution">
    <text evidence="1">The sequence shown here is derived from an EMBL/GenBank/DDBJ whole genome shotgun (WGS) entry which is preliminary data.</text>
</comment>
<evidence type="ECO:0008006" key="3">
    <source>
        <dbReference type="Google" id="ProtNLM"/>
    </source>
</evidence>
<dbReference type="AlphaFoldDB" id="A0A7W7I286"/>
<dbReference type="GO" id="GO:0006310">
    <property type="term" value="P:DNA recombination"/>
    <property type="evidence" value="ECO:0007669"/>
    <property type="project" value="InterPro"/>
</dbReference>
<dbReference type="RefSeq" id="WP_260415182.1">
    <property type="nucleotide sequence ID" value="NZ_BOMK01000103.1"/>
</dbReference>
<accession>A0A7W7I286</accession>
<evidence type="ECO:0000313" key="1">
    <source>
        <dbReference type="EMBL" id="MBB4765116.1"/>
    </source>
</evidence>
<gene>
    <name evidence="1" type="ORF">BJ971_005672</name>
</gene>
<evidence type="ECO:0000313" key="2">
    <source>
        <dbReference type="Proteomes" id="UP000578112"/>
    </source>
</evidence>
<keyword evidence="2" id="KW-1185">Reference proteome</keyword>
<dbReference type="EMBL" id="JACHNH010000001">
    <property type="protein sequence ID" value="MBB4765116.1"/>
    <property type="molecule type" value="Genomic_DNA"/>
</dbReference>
<sequence>MSHAVPLAVLSKTMRHKNVTTTINLYGHLTREAADDGVSHLRGL</sequence>
<name>A0A7W7I286_9ACTN</name>
<dbReference type="GO" id="GO:0015074">
    <property type="term" value="P:DNA integration"/>
    <property type="evidence" value="ECO:0007669"/>
    <property type="project" value="InterPro"/>
</dbReference>
<dbReference type="InterPro" id="IPR013762">
    <property type="entry name" value="Integrase-like_cat_sf"/>
</dbReference>
<organism evidence="1 2">
    <name type="scientific">Actinoplanes digitatis</name>
    <dbReference type="NCBI Taxonomy" id="1868"/>
    <lineage>
        <taxon>Bacteria</taxon>
        <taxon>Bacillati</taxon>
        <taxon>Actinomycetota</taxon>
        <taxon>Actinomycetes</taxon>
        <taxon>Micromonosporales</taxon>
        <taxon>Micromonosporaceae</taxon>
        <taxon>Actinoplanes</taxon>
    </lineage>
</organism>
<dbReference type="GO" id="GO:0003677">
    <property type="term" value="F:DNA binding"/>
    <property type="evidence" value="ECO:0007669"/>
    <property type="project" value="InterPro"/>
</dbReference>
<reference evidence="1 2" key="1">
    <citation type="submission" date="2020-08" db="EMBL/GenBank/DDBJ databases">
        <title>Sequencing the genomes of 1000 actinobacteria strains.</title>
        <authorList>
            <person name="Klenk H.-P."/>
        </authorList>
    </citation>
    <scope>NUCLEOTIDE SEQUENCE [LARGE SCALE GENOMIC DNA]</scope>
    <source>
        <strain evidence="1 2">DSM 43149</strain>
    </source>
</reference>
<dbReference type="Gene3D" id="1.10.443.10">
    <property type="entry name" value="Intergrase catalytic core"/>
    <property type="match status" value="1"/>
</dbReference>
<protein>
    <recommendedName>
        <fullName evidence="3">Integrase</fullName>
    </recommendedName>
</protein>